<dbReference type="SUPFAM" id="SSF46785">
    <property type="entry name" value="Winged helix' DNA-binding domain"/>
    <property type="match status" value="1"/>
</dbReference>
<evidence type="ECO:0000259" key="5">
    <source>
        <dbReference type="PROSITE" id="PS50931"/>
    </source>
</evidence>
<dbReference type="InterPro" id="IPR036390">
    <property type="entry name" value="WH_DNA-bd_sf"/>
</dbReference>
<dbReference type="Pfam" id="PF03466">
    <property type="entry name" value="LysR_substrate"/>
    <property type="match status" value="1"/>
</dbReference>
<dbReference type="Pfam" id="PF00126">
    <property type="entry name" value="HTH_1"/>
    <property type="match status" value="1"/>
</dbReference>
<dbReference type="InterPro" id="IPR050950">
    <property type="entry name" value="HTH-type_LysR_regulators"/>
</dbReference>
<dbReference type="RefSeq" id="WP_229819673.1">
    <property type="nucleotide sequence ID" value="NZ_BMZM01000002.1"/>
</dbReference>
<reference evidence="7" key="1">
    <citation type="journal article" date="2019" name="Int. J. Syst. Evol. Microbiol.">
        <title>The Global Catalogue of Microorganisms (GCM) 10K type strain sequencing project: providing services to taxonomists for standard genome sequencing and annotation.</title>
        <authorList>
            <consortium name="The Broad Institute Genomics Platform"/>
            <consortium name="The Broad Institute Genome Sequencing Center for Infectious Disease"/>
            <person name="Wu L."/>
            <person name="Ma J."/>
        </authorList>
    </citation>
    <scope>NUCLEOTIDE SEQUENCE [LARGE SCALE GENOMIC DNA]</scope>
    <source>
        <strain evidence="7">KCTC 42082</strain>
    </source>
</reference>
<gene>
    <name evidence="6" type="ORF">GCM10010082_17380</name>
</gene>
<keyword evidence="2" id="KW-0805">Transcription regulation</keyword>
<evidence type="ECO:0000313" key="7">
    <source>
        <dbReference type="Proteomes" id="UP000604243"/>
    </source>
</evidence>
<comment type="caution">
    <text evidence="6">The sequence shown here is derived from an EMBL/GenBank/DDBJ whole genome shotgun (WGS) entry which is preliminary data.</text>
</comment>
<comment type="similarity">
    <text evidence="1">Belongs to the LysR transcriptional regulatory family.</text>
</comment>
<name>A0ABQ3FIC1_9GAMM</name>
<sequence>MTDAHRQAALLNRLRYKHLRLIALLDEQRNLHRVAEILNMSQPAATRMLREIEGMFGCDLFERTSRGVQPTSTGEVLIEFAHGALNRLDRCATSLQRHQLGDQGQLAVGAIMGAAPDLVAEAITEIKRQRPLLQVRLLGETSDQLIELLINNRIDMAIARHVTALQHNLFDFEPLGNERMLAVVRQGHPLIDARELSLAETLEQWPWILQPIESPARQALEKEFELAGLMSPRDIIECGSIFAALQLVRRSNSILVLAESVLRDYLQMETVTALPLSLGKTLPPYGIMTRREEPLSEPMQQLCAILRSTAARHDQSTPALDYPESLLINSPDRQDALQAL</sequence>
<dbReference type="PANTHER" id="PTHR30419">
    <property type="entry name" value="HTH-TYPE TRANSCRIPTIONAL REGULATOR YBHD"/>
    <property type="match status" value="1"/>
</dbReference>
<protein>
    <submittedName>
        <fullName evidence="6">Transcriptional regulator</fullName>
    </submittedName>
</protein>
<organism evidence="6 7">
    <name type="scientific">Kushneria pakistanensis</name>
    <dbReference type="NCBI Taxonomy" id="1508770"/>
    <lineage>
        <taxon>Bacteria</taxon>
        <taxon>Pseudomonadati</taxon>
        <taxon>Pseudomonadota</taxon>
        <taxon>Gammaproteobacteria</taxon>
        <taxon>Oceanospirillales</taxon>
        <taxon>Halomonadaceae</taxon>
        <taxon>Kushneria</taxon>
    </lineage>
</organism>
<dbReference type="Proteomes" id="UP000604243">
    <property type="component" value="Unassembled WGS sequence"/>
</dbReference>
<dbReference type="EMBL" id="BMZM01000002">
    <property type="protein sequence ID" value="GHC25097.1"/>
    <property type="molecule type" value="Genomic_DNA"/>
</dbReference>
<keyword evidence="3" id="KW-0238">DNA-binding</keyword>
<dbReference type="CDD" id="cd08435">
    <property type="entry name" value="PBP2_GbpR"/>
    <property type="match status" value="1"/>
</dbReference>
<keyword evidence="7" id="KW-1185">Reference proteome</keyword>
<dbReference type="InterPro" id="IPR036388">
    <property type="entry name" value="WH-like_DNA-bd_sf"/>
</dbReference>
<evidence type="ECO:0000256" key="3">
    <source>
        <dbReference type="ARBA" id="ARBA00023125"/>
    </source>
</evidence>
<dbReference type="PRINTS" id="PR00039">
    <property type="entry name" value="HTHLYSR"/>
</dbReference>
<keyword evidence="4" id="KW-0804">Transcription</keyword>
<dbReference type="Gene3D" id="3.40.190.290">
    <property type="match status" value="1"/>
</dbReference>
<feature type="domain" description="HTH lysR-type" evidence="5">
    <location>
        <begin position="14"/>
        <end position="71"/>
    </location>
</feature>
<dbReference type="InterPro" id="IPR000847">
    <property type="entry name" value="LysR_HTH_N"/>
</dbReference>
<evidence type="ECO:0000256" key="1">
    <source>
        <dbReference type="ARBA" id="ARBA00009437"/>
    </source>
</evidence>
<dbReference type="PROSITE" id="PS50931">
    <property type="entry name" value="HTH_LYSR"/>
    <property type="match status" value="1"/>
</dbReference>
<dbReference type="InterPro" id="IPR037405">
    <property type="entry name" value="GbpR_PBP2"/>
</dbReference>
<evidence type="ECO:0000256" key="4">
    <source>
        <dbReference type="ARBA" id="ARBA00023163"/>
    </source>
</evidence>
<evidence type="ECO:0000256" key="2">
    <source>
        <dbReference type="ARBA" id="ARBA00023015"/>
    </source>
</evidence>
<accession>A0ABQ3FIC1</accession>
<proteinExistence type="inferred from homology"/>
<dbReference type="InterPro" id="IPR005119">
    <property type="entry name" value="LysR_subst-bd"/>
</dbReference>
<dbReference type="SUPFAM" id="SSF53850">
    <property type="entry name" value="Periplasmic binding protein-like II"/>
    <property type="match status" value="1"/>
</dbReference>
<dbReference type="Gene3D" id="1.10.10.10">
    <property type="entry name" value="Winged helix-like DNA-binding domain superfamily/Winged helix DNA-binding domain"/>
    <property type="match status" value="1"/>
</dbReference>
<evidence type="ECO:0000313" key="6">
    <source>
        <dbReference type="EMBL" id="GHC25097.1"/>
    </source>
</evidence>
<dbReference type="PANTHER" id="PTHR30419:SF8">
    <property type="entry name" value="NITROGEN ASSIMILATION TRANSCRIPTIONAL ACTIVATOR-RELATED"/>
    <property type="match status" value="1"/>
</dbReference>